<protein>
    <recommendedName>
        <fullName evidence="6">Major facilitator superfamily (MFS) profile domain-containing protein</fullName>
    </recommendedName>
</protein>
<dbReference type="PROSITE" id="PS00216">
    <property type="entry name" value="SUGAR_TRANSPORT_1"/>
    <property type="match status" value="1"/>
</dbReference>
<keyword evidence="4 5" id="KW-0472">Membrane</keyword>
<dbReference type="GO" id="GO:0022857">
    <property type="term" value="F:transmembrane transporter activity"/>
    <property type="evidence" value="ECO:0007669"/>
    <property type="project" value="InterPro"/>
</dbReference>
<evidence type="ECO:0000256" key="4">
    <source>
        <dbReference type="ARBA" id="ARBA00023136"/>
    </source>
</evidence>
<sequence length="301" mass="32542">MQTSGREILAFANGSVYLLPYTNYLLLRSEIPVRVMPPAAGWDKKRTLLARMRNGHPQTNEHCVNLLAVSYGMVSGWSSAALPTLQTPAGSPLAYGPITQHQASWIGGALCLGGIVGTFVGGAIVERIGRKWTAWVAGLPLVVCWMLVIVADHPGYLMGARFLGGLAGGIEFVVTPLYVSEIACTGHRGTLSSLLILSCCLGVELAYLAGAFLHYHTIPWASIGVPVFFLISFCFLPETPSHLAKVQKLEAAERSLRFFRGIRSEKDVAGEDEYVRELQLLHTGQSLAKDPAGALSWTDFS</sequence>
<evidence type="ECO:0000313" key="7">
    <source>
        <dbReference type="EnsemblMetazoa" id="ACUA014378-PA"/>
    </source>
</evidence>
<dbReference type="InterPro" id="IPR036259">
    <property type="entry name" value="MFS_trans_sf"/>
</dbReference>
<dbReference type="Proteomes" id="UP000075883">
    <property type="component" value="Unassembled WGS sequence"/>
</dbReference>
<comment type="subcellular location">
    <subcellularLocation>
        <location evidence="1">Membrane</location>
        <topology evidence="1">Multi-pass membrane protein</topology>
    </subcellularLocation>
</comment>
<evidence type="ECO:0000256" key="2">
    <source>
        <dbReference type="ARBA" id="ARBA00022692"/>
    </source>
</evidence>
<feature type="transmembrane region" description="Helical" evidence="5">
    <location>
        <begin position="191"/>
        <end position="212"/>
    </location>
</feature>
<dbReference type="EMBL" id="AXCM01001188">
    <property type="status" value="NOT_ANNOTATED_CDS"/>
    <property type="molecule type" value="Genomic_DNA"/>
</dbReference>
<name>A0A182MBR3_9DIPT</name>
<keyword evidence="8" id="KW-1185">Reference proteome</keyword>
<dbReference type="AlphaFoldDB" id="A0A182MBR3"/>
<evidence type="ECO:0000259" key="6">
    <source>
        <dbReference type="PROSITE" id="PS50850"/>
    </source>
</evidence>
<dbReference type="InterPro" id="IPR050549">
    <property type="entry name" value="MFS_Trehalose_Transporter"/>
</dbReference>
<dbReference type="InterPro" id="IPR005828">
    <property type="entry name" value="MFS_sugar_transport-like"/>
</dbReference>
<feature type="transmembrane region" description="Helical" evidence="5">
    <location>
        <begin position="63"/>
        <end position="85"/>
    </location>
</feature>
<feature type="transmembrane region" description="Helical" evidence="5">
    <location>
        <begin position="105"/>
        <end position="125"/>
    </location>
</feature>
<dbReference type="EnsemblMetazoa" id="ACUA014378-RA">
    <property type="protein sequence ID" value="ACUA014378-PA"/>
    <property type="gene ID" value="ACUA014378"/>
</dbReference>
<feature type="transmembrane region" description="Helical" evidence="5">
    <location>
        <begin position="132"/>
        <end position="151"/>
    </location>
</feature>
<organism evidence="7 8">
    <name type="scientific">Anopheles culicifacies</name>
    <dbReference type="NCBI Taxonomy" id="139723"/>
    <lineage>
        <taxon>Eukaryota</taxon>
        <taxon>Metazoa</taxon>
        <taxon>Ecdysozoa</taxon>
        <taxon>Arthropoda</taxon>
        <taxon>Hexapoda</taxon>
        <taxon>Insecta</taxon>
        <taxon>Pterygota</taxon>
        <taxon>Neoptera</taxon>
        <taxon>Endopterygota</taxon>
        <taxon>Diptera</taxon>
        <taxon>Nematocera</taxon>
        <taxon>Culicoidea</taxon>
        <taxon>Culicidae</taxon>
        <taxon>Anophelinae</taxon>
        <taxon>Anopheles</taxon>
        <taxon>culicifacies species complex</taxon>
    </lineage>
</organism>
<reference evidence="8" key="1">
    <citation type="submission" date="2013-09" db="EMBL/GenBank/DDBJ databases">
        <title>The Genome Sequence of Anopheles culicifacies species A.</title>
        <authorList>
            <consortium name="The Broad Institute Genomics Platform"/>
            <person name="Neafsey D.E."/>
            <person name="Besansky N."/>
            <person name="Howell P."/>
            <person name="Walton C."/>
            <person name="Young S.K."/>
            <person name="Zeng Q."/>
            <person name="Gargeya S."/>
            <person name="Fitzgerald M."/>
            <person name="Haas B."/>
            <person name="Abouelleil A."/>
            <person name="Allen A.W."/>
            <person name="Alvarado L."/>
            <person name="Arachchi H.M."/>
            <person name="Berlin A.M."/>
            <person name="Chapman S.B."/>
            <person name="Gainer-Dewar J."/>
            <person name="Goldberg J."/>
            <person name="Griggs A."/>
            <person name="Gujja S."/>
            <person name="Hansen M."/>
            <person name="Howarth C."/>
            <person name="Imamovic A."/>
            <person name="Ireland A."/>
            <person name="Larimer J."/>
            <person name="McCowan C."/>
            <person name="Murphy C."/>
            <person name="Pearson M."/>
            <person name="Poon T.W."/>
            <person name="Priest M."/>
            <person name="Roberts A."/>
            <person name="Saif S."/>
            <person name="Shea T."/>
            <person name="Sisk P."/>
            <person name="Sykes S."/>
            <person name="Wortman J."/>
            <person name="Nusbaum C."/>
            <person name="Birren B."/>
        </authorList>
    </citation>
    <scope>NUCLEOTIDE SEQUENCE [LARGE SCALE GENOMIC DNA]</scope>
    <source>
        <strain evidence="8">A-37</strain>
    </source>
</reference>
<dbReference type="Gene3D" id="1.20.1250.20">
    <property type="entry name" value="MFS general substrate transporter like domains"/>
    <property type="match status" value="1"/>
</dbReference>
<dbReference type="PANTHER" id="PTHR48021">
    <property type="match status" value="1"/>
</dbReference>
<evidence type="ECO:0000313" key="8">
    <source>
        <dbReference type="Proteomes" id="UP000075883"/>
    </source>
</evidence>
<dbReference type="PROSITE" id="PS50850">
    <property type="entry name" value="MFS"/>
    <property type="match status" value="1"/>
</dbReference>
<dbReference type="STRING" id="139723.A0A182MBR3"/>
<proteinExistence type="predicted"/>
<reference evidence="7" key="2">
    <citation type="submission" date="2020-05" db="UniProtKB">
        <authorList>
            <consortium name="EnsemblMetazoa"/>
        </authorList>
    </citation>
    <scope>IDENTIFICATION</scope>
    <source>
        <strain evidence="7">A-37</strain>
    </source>
</reference>
<dbReference type="GO" id="GO:0016020">
    <property type="term" value="C:membrane"/>
    <property type="evidence" value="ECO:0007669"/>
    <property type="project" value="UniProtKB-SubCell"/>
</dbReference>
<keyword evidence="2 5" id="KW-0812">Transmembrane</keyword>
<accession>A0A182MBR3</accession>
<keyword evidence="3 5" id="KW-1133">Transmembrane helix</keyword>
<dbReference type="VEuPathDB" id="VectorBase:ACUA014378"/>
<dbReference type="InterPro" id="IPR005829">
    <property type="entry name" value="Sugar_transporter_CS"/>
</dbReference>
<evidence type="ECO:0000256" key="3">
    <source>
        <dbReference type="ARBA" id="ARBA00022989"/>
    </source>
</evidence>
<dbReference type="Pfam" id="PF00083">
    <property type="entry name" value="Sugar_tr"/>
    <property type="match status" value="1"/>
</dbReference>
<dbReference type="InterPro" id="IPR020846">
    <property type="entry name" value="MFS_dom"/>
</dbReference>
<dbReference type="SUPFAM" id="SSF103473">
    <property type="entry name" value="MFS general substrate transporter"/>
    <property type="match status" value="1"/>
</dbReference>
<evidence type="ECO:0000256" key="5">
    <source>
        <dbReference type="SAM" id="Phobius"/>
    </source>
</evidence>
<dbReference type="PANTHER" id="PTHR48021:SF33">
    <property type="entry name" value="AT22075P-RELATED"/>
    <property type="match status" value="1"/>
</dbReference>
<feature type="transmembrane region" description="Helical" evidence="5">
    <location>
        <begin position="157"/>
        <end position="179"/>
    </location>
</feature>
<dbReference type="PROSITE" id="PS00217">
    <property type="entry name" value="SUGAR_TRANSPORT_2"/>
    <property type="match status" value="1"/>
</dbReference>
<feature type="domain" description="Major facilitator superfamily (MFS) profile" evidence="6">
    <location>
        <begin position="8"/>
        <end position="301"/>
    </location>
</feature>
<feature type="transmembrane region" description="Helical" evidence="5">
    <location>
        <begin position="218"/>
        <end position="236"/>
    </location>
</feature>
<evidence type="ECO:0000256" key="1">
    <source>
        <dbReference type="ARBA" id="ARBA00004141"/>
    </source>
</evidence>